<proteinExistence type="predicted"/>
<dbReference type="EnsemblMetazoa" id="Aqu2.1.37322_001">
    <property type="protein sequence ID" value="Aqu2.1.37322_001"/>
    <property type="gene ID" value="Aqu2.1.37322"/>
</dbReference>
<name>A0A1X7VCS8_AMPQE</name>
<dbReference type="AlphaFoldDB" id="A0A1X7VCS8"/>
<evidence type="ECO:0000313" key="1">
    <source>
        <dbReference type="EnsemblMetazoa" id="Aqu2.1.37322_001"/>
    </source>
</evidence>
<protein>
    <submittedName>
        <fullName evidence="1">Uncharacterized protein</fullName>
    </submittedName>
</protein>
<dbReference type="InParanoid" id="A0A1X7VCS8"/>
<sequence>EAARSLRLNSVMKTCSSICTECTYRTSQTPDFHLGALAPLTAILEASILVGNANAKLTRLQREKLISAINGDLTPLVQGKSQFTDSNPYLFESDFAEQAKEYLDRAGVLKSTTPDVEHNRRFFCKGLHWKGN</sequence>
<organism evidence="1">
    <name type="scientific">Amphimedon queenslandica</name>
    <name type="common">Sponge</name>
    <dbReference type="NCBI Taxonomy" id="400682"/>
    <lineage>
        <taxon>Eukaryota</taxon>
        <taxon>Metazoa</taxon>
        <taxon>Porifera</taxon>
        <taxon>Demospongiae</taxon>
        <taxon>Heteroscleromorpha</taxon>
        <taxon>Haplosclerida</taxon>
        <taxon>Niphatidae</taxon>
        <taxon>Amphimedon</taxon>
    </lineage>
</organism>
<accession>A0A1X7VCS8</accession>
<reference evidence="1" key="1">
    <citation type="submission" date="2017-05" db="UniProtKB">
        <authorList>
            <consortium name="EnsemblMetazoa"/>
        </authorList>
    </citation>
    <scope>IDENTIFICATION</scope>
</reference>